<dbReference type="InterPro" id="IPR036237">
    <property type="entry name" value="Xyl_isomerase-like_sf"/>
</dbReference>
<keyword evidence="3" id="KW-1185">Reference proteome</keyword>
<dbReference type="RefSeq" id="WP_182550676.1">
    <property type="nucleotide sequence ID" value="NZ_JACGXN010000006.1"/>
</dbReference>
<keyword evidence="2" id="KW-0413">Isomerase</keyword>
<protein>
    <submittedName>
        <fullName evidence="2">Sugar phosphate isomerase/epimerase</fullName>
    </submittedName>
</protein>
<feature type="domain" description="Xylose isomerase-like TIM barrel" evidence="1">
    <location>
        <begin position="29"/>
        <end position="321"/>
    </location>
</feature>
<dbReference type="PANTHER" id="PTHR12110">
    <property type="entry name" value="HYDROXYPYRUVATE ISOMERASE"/>
    <property type="match status" value="1"/>
</dbReference>
<accession>A0A839ETX0</accession>
<dbReference type="SUPFAM" id="SSF51658">
    <property type="entry name" value="Xylose isomerase-like"/>
    <property type="match status" value="1"/>
</dbReference>
<evidence type="ECO:0000313" key="3">
    <source>
        <dbReference type="Proteomes" id="UP000549052"/>
    </source>
</evidence>
<dbReference type="Pfam" id="PF01261">
    <property type="entry name" value="AP_endonuc_2"/>
    <property type="match status" value="1"/>
</dbReference>
<dbReference type="EMBL" id="JACGXN010000006">
    <property type="protein sequence ID" value="MBA8880010.1"/>
    <property type="molecule type" value="Genomic_DNA"/>
</dbReference>
<evidence type="ECO:0000313" key="2">
    <source>
        <dbReference type="EMBL" id="MBA8880010.1"/>
    </source>
</evidence>
<dbReference type="InterPro" id="IPR050312">
    <property type="entry name" value="IolE/XylAMocC-like"/>
</dbReference>
<dbReference type="Gene3D" id="3.20.20.150">
    <property type="entry name" value="Divalent-metal-dependent TIM barrel enzymes"/>
    <property type="match status" value="1"/>
</dbReference>
<dbReference type="Proteomes" id="UP000549052">
    <property type="component" value="Unassembled WGS sequence"/>
</dbReference>
<dbReference type="InterPro" id="IPR013022">
    <property type="entry name" value="Xyl_isomerase-like_TIM-brl"/>
</dbReference>
<dbReference type="GO" id="GO:0016853">
    <property type="term" value="F:isomerase activity"/>
    <property type="evidence" value="ECO:0007669"/>
    <property type="project" value="UniProtKB-KW"/>
</dbReference>
<organism evidence="2 3">
    <name type="scientific">Phyllobacterium myrsinacearum</name>
    <dbReference type="NCBI Taxonomy" id="28101"/>
    <lineage>
        <taxon>Bacteria</taxon>
        <taxon>Pseudomonadati</taxon>
        <taxon>Pseudomonadota</taxon>
        <taxon>Alphaproteobacteria</taxon>
        <taxon>Hyphomicrobiales</taxon>
        <taxon>Phyllobacteriaceae</taxon>
        <taxon>Phyllobacterium</taxon>
    </lineage>
</organism>
<sequence length="351" mass="39224">MKTIKGPAIFLAQFAGDAAPFNSFEAICRWAASLGYKGIQIPTWDARLFDLKKASDSKTYCDEVAGIAHSHGLAITELSTHLQGQLVAVHPVYDELMDGFAVPEVHGNPKARQEWAVDQVKRAARASNHLGLKVMPTFSGALAWPFLYPFPQRPAGLVEAAFDELAKRWTPILNYLDEQGVDAAYEIHPGEDLHDGITYEMFLERVNNHPRANLLYDPSHFVLQQLDYLDYIDIYHERIKAFHVKDAEFNPTGRQGVYGGFQPWVNRAGRFRSLGDGQVDFGAVFSKLTAYDFDGWAVLEWECALKHPEDGAREGAEFINAHLIRVTERAFDDFAGAGTDDAANRRLLGLV</sequence>
<gene>
    <name evidence="2" type="ORF">FHW16_003729</name>
</gene>
<dbReference type="PANTHER" id="PTHR12110:SF21">
    <property type="entry name" value="XYLOSE ISOMERASE-LIKE TIM BARREL DOMAIN-CONTAINING PROTEIN"/>
    <property type="match status" value="1"/>
</dbReference>
<proteinExistence type="predicted"/>
<evidence type="ECO:0000259" key="1">
    <source>
        <dbReference type="Pfam" id="PF01261"/>
    </source>
</evidence>
<dbReference type="AlphaFoldDB" id="A0A839ETX0"/>
<name>A0A839ETX0_9HYPH</name>
<comment type="caution">
    <text evidence="2">The sequence shown here is derived from an EMBL/GenBank/DDBJ whole genome shotgun (WGS) entry which is preliminary data.</text>
</comment>
<reference evidence="2 3" key="1">
    <citation type="submission" date="2020-07" db="EMBL/GenBank/DDBJ databases">
        <title>Genomic Encyclopedia of Type Strains, Phase IV (KMG-V): Genome sequencing to study the core and pangenomes of soil and plant-associated prokaryotes.</title>
        <authorList>
            <person name="Whitman W."/>
        </authorList>
    </citation>
    <scope>NUCLEOTIDE SEQUENCE [LARGE SCALE GENOMIC DNA]</scope>
    <source>
        <strain evidence="2 3">AN3</strain>
    </source>
</reference>